<sequence>MPDTSVSTPPDPHPRLRRLQAGVEALLIRLRPYLWVWPPIAFGAGVLSFFLVDRQQWLGGLLALGMLLAWVLLLGEGLIGRLLARRGYPTLPQGITAFIAQLIHQETLFFCLPFLLATTVWTSGQALFTLLLIGLGLLSIIDPLYYRLAGRLRWLYFAFHAQCVFVVVLVTLPLLLSLTTAESLGYALLAMVVFALPSLIHLLHPKGWRSWLALLGVALLLAGAAWSGRAWVPTAHLRLTGSALAPELDRDSRTPVGELDLTPEALAREGLYAYTAIRAPRGLEETIYHEWHHQGELLDRIPLTVHGGREAGYRAWSHKLNFPETSSGDWRIDIVTSSGQRLGSLRFDVSAAAPQRADGEIHVLQGIPGLEWRRMLPGMPRSHGETG</sequence>
<dbReference type="RefSeq" id="WP_346062062.1">
    <property type="nucleotide sequence ID" value="NZ_BAAADR010000007.1"/>
</dbReference>
<evidence type="ECO:0000259" key="2">
    <source>
        <dbReference type="Pfam" id="PF11141"/>
    </source>
</evidence>
<feature type="transmembrane region" description="Helical" evidence="1">
    <location>
        <begin position="126"/>
        <end position="145"/>
    </location>
</feature>
<organism evidence="4 5">
    <name type="scientific">Halomonas salifodinae</name>
    <dbReference type="NCBI Taxonomy" id="438745"/>
    <lineage>
        <taxon>Bacteria</taxon>
        <taxon>Pseudomonadati</taxon>
        <taxon>Pseudomonadota</taxon>
        <taxon>Gammaproteobacteria</taxon>
        <taxon>Oceanospirillales</taxon>
        <taxon>Halomonadaceae</taxon>
        <taxon>Halomonas</taxon>
    </lineage>
</organism>
<feature type="transmembrane region" description="Helical" evidence="1">
    <location>
        <begin position="58"/>
        <end position="83"/>
    </location>
</feature>
<dbReference type="Proteomes" id="UP001596411">
    <property type="component" value="Unassembled WGS sequence"/>
</dbReference>
<name>A0ABW2EXT9_9GAMM</name>
<keyword evidence="1" id="KW-0472">Membrane</keyword>
<dbReference type="InterPro" id="IPR022606">
    <property type="entry name" value="DUF2914"/>
</dbReference>
<protein>
    <submittedName>
        <fullName evidence="4">DUF5924 family protein</fullName>
    </submittedName>
</protein>
<dbReference type="EMBL" id="JBHSZP010000012">
    <property type="protein sequence ID" value="MFC7088854.1"/>
    <property type="molecule type" value="Genomic_DNA"/>
</dbReference>
<accession>A0ABW2EXT9</accession>
<evidence type="ECO:0000259" key="3">
    <source>
        <dbReference type="Pfam" id="PF19346"/>
    </source>
</evidence>
<keyword evidence="1" id="KW-1133">Transmembrane helix</keyword>
<keyword evidence="1" id="KW-0812">Transmembrane</keyword>
<dbReference type="Pfam" id="PF19346">
    <property type="entry name" value="DUF5924"/>
    <property type="match status" value="1"/>
</dbReference>
<feature type="transmembrane region" description="Helical" evidence="1">
    <location>
        <begin position="184"/>
        <end position="204"/>
    </location>
</feature>
<gene>
    <name evidence="4" type="ORF">ACFQH5_04705</name>
</gene>
<comment type="caution">
    <text evidence="4">The sequence shown here is derived from an EMBL/GenBank/DDBJ whole genome shotgun (WGS) entry which is preliminary data.</text>
</comment>
<evidence type="ECO:0000313" key="5">
    <source>
        <dbReference type="Proteomes" id="UP001596411"/>
    </source>
</evidence>
<dbReference type="InterPro" id="IPR045968">
    <property type="entry name" value="DUF5924"/>
</dbReference>
<evidence type="ECO:0000313" key="4">
    <source>
        <dbReference type="EMBL" id="MFC7088854.1"/>
    </source>
</evidence>
<feature type="transmembrane region" description="Helical" evidence="1">
    <location>
        <begin position="157"/>
        <end position="178"/>
    </location>
</feature>
<reference evidence="5" key="1">
    <citation type="journal article" date="2019" name="Int. J. Syst. Evol. Microbiol.">
        <title>The Global Catalogue of Microorganisms (GCM) 10K type strain sequencing project: providing services to taxonomists for standard genome sequencing and annotation.</title>
        <authorList>
            <consortium name="The Broad Institute Genomics Platform"/>
            <consortium name="The Broad Institute Genome Sequencing Center for Infectious Disease"/>
            <person name="Wu L."/>
            <person name="Ma J."/>
        </authorList>
    </citation>
    <scope>NUCLEOTIDE SEQUENCE [LARGE SCALE GENOMIC DNA]</scope>
    <source>
        <strain evidence="5">CGMCC 1.13666</strain>
    </source>
</reference>
<feature type="transmembrane region" description="Helical" evidence="1">
    <location>
        <begin position="211"/>
        <end position="232"/>
    </location>
</feature>
<evidence type="ECO:0000256" key="1">
    <source>
        <dbReference type="SAM" id="Phobius"/>
    </source>
</evidence>
<dbReference type="Pfam" id="PF11141">
    <property type="entry name" value="DUF2914"/>
    <property type="match status" value="1"/>
</dbReference>
<keyword evidence="5" id="KW-1185">Reference proteome</keyword>
<feature type="domain" description="DUF2914" evidence="2">
    <location>
        <begin position="285"/>
        <end position="349"/>
    </location>
</feature>
<feature type="domain" description="DUF5924" evidence="3">
    <location>
        <begin position="18"/>
        <end position="273"/>
    </location>
</feature>
<proteinExistence type="predicted"/>
<feature type="transmembrane region" description="Helical" evidence="1">
    <location>
        <begin position="33"/>
        <end position="52"/>
    </location>
</feature>